<keyword evidence="3" id="KW-1185">Reference proteome</keyword>
<evidence type="ECO:0000256" key="1">
    <source>
        <dbReference type="SAM" id="SignalP"/>
    </source>
</evidence>
<feature type="signal peptide" evidence="1">
    <location>
        <begin position="1"/>
        <end position="19"/>
    </location>
</feature>
<dbReference type="Pfam" id="PF09923">
    <property type="entry name" value="DUF2155"/>
    <property type="match status" value="1"/>
</dbReference>
<keyword evidence="1" id="KW-0732">Signal</keyword>
<sequence length="139" mass="14489">MRRLALLPLLVALAGPALGQGAGQGTGSPGSDQGPPAEAGWVAKRVAQLQALDKVTARITVLDATVNQPVTFGTLSITVRACSARPPDEVPDAAAFLEVRDSTAQASAPPAFRGWMLANAPAAHMLEHPVYDLRILDCR</sequence>
<reference evidence="2" key="1">
    <citation type="submission" date="2021-03" db="EMBL/GenBank/DDBJ databases">
        <authorList>
            <person name="So Y."/>
        </authorList>
    </citation>
    <scope>NUCLEOTIDE SEQUENCE</scope>
    <source>
        <strain evidence="2">SG15</strain>
    </source>
</reference>
<name>A0A940N040_9PROT</name>
<dbReference type="RefSeq" id="WP_209370823.1">
    <property type="nucleotide sequence ID" value="NZ_JAGIZA010000002.1"/>
</dbReference>
<comment type="caution">
    <text evidence="2">The sequence shown here is derived from an EMBL/GenBank/DDBJ whole genome shotgun (WGS) entry which is preliminary data.</text>
</comment>
<accession>A0A940N040</accession>
<proteinExistence type="predicted"/>
<protein>
    <submittedName>
        <fullName evidence="2">DUF2155 domain-containing protein</fullName>
    </submittedName>
</protein>
<dbReference type="AlphaFoldDB" id="A0A940N040"/>
<evidence type="ECO:0000313" key="3">
    <source>
        <dbReference type="Proteomes" id="UP000677537"/>
    </source>
</evidence>
<dbReference type="Proteomes" id="UP000677537">
    <property type="component" value="Unassembled WGS sequence"/>
</dbReference>
<organism evidence="2 3">
    <name type="scientific">Roseomonas indoligenes</name>
    <dbReference type="NCBI Taxonomy" id="2820811"/>
    <lineage>
        <taxon>Bacteria</taxon>
        <taxon>Pseudomonadati</taxon>
        <taxon>Pseudomonadota</taxon>
        <taxon>Alphaproteobacteria</taxon>
        <taxon>Acetobacterales</taxon>
        <taxon>Roseomonadaceae</taxon>
        <taxon>Roseomonas</taxon>
    </lineage>
</organism>
<feature type="chain" id="PRO_5037934948" evidence="1">
    <location>
        <begin position="20"/>
        <end position="139"/>
    </location>
</feature>
<gene>
    <name evidence="2" type="ORF">J5Y10_03670</name>
</gene>
<dbReference type="InterPro" id="IPR019225">
    <property type="entry name" value="DUF2155"/>
</dbReference>
<dbReference type="EMBL" id="JAGIZA010000002">
    <property type="protein sequence ID" value="MBP0491872.1"/>
    <property type="molecule type" value="Genomic_DNA"/>
</dbReference>
<evidence type="ECO:0000313" key="2">
    <source>
        <dbReference type="EMBL" id="MBP0491872.1"/>
    </source>
</evidence>